<organism evidence="16 17">
    <name type="scientific">Methanomicrobium antiquum</name>
    <dbReference type="NCBI Taxonomy" id="487686"/>
    <lineage>
        <taxon>Archaea</taxon>
        <taxon>Methanobacteriati</taxon>
        <taxon>Methanobacteriota</taxon>
        <taxon>Stenosarchaea group</taxon>
        <taxon>Methanomicrobia</taxon>
        <taxon>Methanomicrobiales</taxon>
        <taxon>Methanomicrobiaceae</taxon>
        <taxon>Methanomicrobium</taxon>
    </lineage>
</organism>
<name>A0AAF0FQP5_9EURY</name>
<evidence type="ECO:0000256" key="3">
    <source>
        <dbReference type="ARBA" id="ARBA00022605"/>
    </source>
</evidence>
<dbReference type="NCBIfam" id="TIGR00036">
    <property type="entry name" value="dapB"/>
    <property type="match status" value="1"/>
</dbReference>
<feature type="binding site" evidence="13">
    <location>
        <position position="147"/>
    </location>
    <ligand>
        <name>(S)-2,3,4,5-tetrahydrodipicolinate</name>
        <dbReference type="ChEBI" id="CHEBI:16845"/>
    </ligand>
</feature>
<feature type="active site" description="Proton donor/acceptor" evidence="13">
    <location>
        <position position="146"/>
    </location>
</feature>
<keyword evidence="2 13" id="KW-0963">Cytoplasm</keyword>
<keyword evidence="6 13" id="KW-0560">Oxidoreductase</keyword>
<comment type="similarity">
    <text evidence="1 13">Belongs to the DapB family.</text>
</comment>
<dbReference type="PANTHER" id="PTHR20836">
    <property type="entry name" value="DIHYDRODIPICOLINATE REDUCTASE"/>
    <property type="match status" value="1"/>
</dbReference>
<keyword evidence="4 13" id="KW-0521">NADP</keyword>
<evidence type="ECO:0000256" key="6">
    <source>
        <dbReference type="ARBA" id="ARBA00023002"/>
    </source>
</evidence>
<dbReference type="RefSeq" id="WP_278100663.1">
    <property type="nucleotide sequence ID" value="NZ_CP091092.1"/>
</dbReference>
<dbReference type="Gene3D" id="3.30.360.10">
    <property type="entry name" value="Dihydrodipicolinate Reductase, domain 2"/>
    <property type="match status" value="1"/>
</dbReference>
<feature type="domain" description="Dihydrodipicolinate reductase C-terminal" evidence="15">
    <location>
        <begin position="120"/>
        <end position="251"/>
    </location>
</feature>
<feature type="active site" description="Proton donor" evidence="13">
    <location>
        <position position="150"/>
    </location>
</feature>
<evidence type="ECO:0000259" key="15">
    <source>
        <dbReference type="Pfam" id="PF05173"/>
    </source>
</evidence>
<dbReference type="GO" id="GO:0008839">
    <property type="term" value="F:4-hydroxy-tetrahydrodipicolinate reductase"/>
    <property type="evidence" value="ECO:0007669"/>
    <property type="project" value="UniProtKB-UniRule"/>
</dbReference>
<dbReference type="GO" id="GO:0050661">
    <property type="term" value="F:NADP binding"/>
    <property type="evidence" value="ECO:0007669"/>
    <property type="project" value="UniProtKB-UniRule"/>
</dbReference>
<feature type="binding site" evidence="13">
    <location>
        <begin position="114"/>
        <end position="117"/>
    </location>
    <ligand>
        <name>NAD(+)</name>
        <dbReference type="ChEBI" id="CHEBI:57540"/>
    </ligand>
</feature>
<evidence type="ECO:0000256" key="1">
    <source>
        <dbReference type="ARBA" id="ARBA00006642"/>
    </source>
</evidence>
<dbReference type="GO" id="GO:0005737">
    <property type="term" value="C:cytoplasm"/>
    <property type="evidence" value="ECO:0007669"/>
    <property type="project" value="UniProtKB-SubCell"/>
</dbReference>
<dbReference type="FunFam" id="3.30.360.10:FF:000009">
    <property type="entry name" value="4-hydroxy-tetrahydrodipicolinate reductase"/>
    <property type="match status" value="1"/>
</dbReference>
<comment type="caution">
    <text evidence="13">Was originally thought to be a dihydrodipicolinate reductase (DHDPR), catalyzing the conversion of dihydrodipicolinate to tetrahydrodipicolinate. However, it was shown in E.coli that the substrate of the enzymatic reaction is not dihydrodipicolinate (DHDP) but in fact (2S,4S)-4-hydroxy-2,3,4,5-tetrahydrodipicolinic acid (HTPA), the product released by the DapA-catalyzed reaction.</text>
</comment>
<dbReference type="Pfam" id="PF01113">
    <property type="entry name" value="DapB_N"/>
    <property type="match status" value="1"/>
</dbReference>
<accession>A0AAF0FQP5</accession>
<dbReference type="GO" id="GO:0016726">
    <property type="term" value="F:oxidoreductase activity, acting on CH or CH2 groups, NAD or NADP as acceptor"/>
    <property type="evidence" value="ECO:0007669"/>
    <property type="project" value="UniProtKB-UniRule"/>
</dbReference>
<dbReference type="AlphaFoldDB" id="A0AAF0FQP5"/>
<comment type="catalytic activity">
    <reaction evidence="12 13">
        <text>(S)-2,3,4,5-tetrahydrodipicolinate + NAD(+) + H2O = (2S,4S)-4-hydroxy-2,3,4,5-tetrahydrodipicolinate + NADH + H(+)</text>
        <dbReference type="Rhea" id="RHEA:35323"/>
        <dbReference type="ChEBI" id="CHEBI:15377"/>
        <dbReference type="ChEBI" id="CHEBI:15378"/>
        <dbReference type="ChEBI" id="CHEBI:16845"/>
        <dbReference type="ChEBI" id="CHEBI:57540"/>
        <dbReference type="ChEBI" id="CHEBI:57945"/>
        <dbReference type="ChEBI" id="CHEBI:67139"/>
        <dbReference type="EC" id="1.17.1.8"/>
    </reaction>
</comment>
<evidence type="ECO:0000256" key="9">
    <source>
        <dbReference type="ARBA" id="ARBA00037922"/>
    </source>
</evidence>
<feature type="binding site" evidence="13">
    <location>
        <begin position="8"/>
        <end position="13"/>
    </location>
    <ligand>
        <name>NAD(+)</name>
        <dbReference type="ChEBI" id="CHEBI:57540"/>
    </ligand>
</feature>
<keyword evidence="17" id="KW-1185">Reference proteome</keyword>
<dbReference type="KEGG" id="manq:L1994_05415"/>
<evidence type="ECO:0000256" key="2">
    <source>
        <dbReference type="ARBA" id="ARBA00022490"/>
    </source>
</evidence>
<sequence length="255" mass="27941">MIKVGICGALGRMGTKIGGLVTESPDLELVGGIDLKTGSFYGTEVYESSRIDEFLKEKKPDVLIDFTIAHASVENVKAASRNGVAVLVGTTGLSDEQRKEMEEAINGKIPAVISSNFSLGVNIFWHLIREAAKQLKDYDIEVIEAHHHFKKDAPSGTAKTIINIIKEEAGDREEIYGREGMVGERGNEIGVHVVRGGDIIGDHTVMFAGNDEVIELTHRAYDRLVFAHGVIRSVSWIHQKPPGIYNMDDVLGFNN</sequence>
<evidence type="ECO:0000256" key="5">
    <source>
        <dbReference type="ARBA" id="ARBA00022915"/>
    </source>
</evidence>
<evidence type="ECO:0000256" key="7">
    <source>
        <dbReference type="ARBA" id="ARBA00023027"/>
    </source>
</evidence>
<dbReference type="InterPro" id="IPR022664">
    <property type="entry name" value="DapB_N_CS"/>
</dbReference>
<evidence type="ECO:0000256" key="10">
    <source>
        <dbReference type="ARBA" id="ARBA00038983"/>
    </source>
</evidence>
<dbReference type="EC" id="1.17.1.8" evidence="10 13"/>
<dbReference type="CDD" id="cd02274">
    <property type="entry name" value="DHDPR_N"/>
    <property type="match status" value="1"/>
</dbReference>
<dbReference type="Gene3D" id="3.40.50.720">
    <property type="entry name" value="NAD(P)-binding Rossmann-like Domain"/>
    <property type="match status" value="1"/>
</dbReference>
<feature type="domain" description="Dihydrodipicolinate reductase N-terminal" evidence="14">
    <location>
        <begin position="2"/>
        <end position="117"/>
    </location>
</feature>
<comment type="caution">
    <text evidence="13">Lacks conserved residue(s) required for the propagation of feature annotation.</text>
</comment>
<evidence type="ECO:0000256" key="8">
    <source>
        <dbReference type="ARBA" id="ARBA00023154"/>
    </source>
</evidence>
<comment type="subcellular location">
    <subcellularLocation>
        <location evidence="13">Cytoplasm</location>
    </subcellularLocation>
</comment>
<dbReference type="PANTHER" id="PTHR20836:SF0">
    <property type="entry name" value="4-HYDROXY-TETRAHYDRODIPICOLINATE REDUCTASE 1, CHLOROPLASTIC-RELATED"/>
    <property type="match status" value="1"/>
</dbReference>
<dbReference type="Proteomes" id="UP001218895">
    <property type="component" value="Chromosome"/>
</dbReference>
<dbReference type="GO" id="GO:0019877">
    <property type="term" value="P:diaminopimelate biosynthetic process"/>
    <property type="evidence" value="ECO:0007669"/>
    <property type="project" value="UniProtKB-UniRule"/>
</dbReference>
<dbReference type="InterPro" id="IPR022663">
    <property type="entry name" value="DapB_C"/>
</dbReference>
<dbReference type="GeneID" id="79949815"/>
<keyword evidence="8 13" id="KW-0457">Lysine biosynthesis</keyword>
<evidence type="ECO:0000313" key="16">
    <source>
        <dbReference type="EMBL" id="WFN37822.1"/>
    </source>
</evidence>
<evidence type="ECO:0000259" key="14">
    <source>
        <dbReference type="Pfam" id="PF01113"/>
    </source>
</evidence>
<protein>
    <recommendedName>
        <fullName evidence="10 13">4-hydroxy-tetrahydrodipicolinate reductase</fullName>
        <shortName evidence="13">HTPA reductase</shortName>
        <ecNumber evidence="10 13">1.17.1.8</ecNumber>
    </recommendedName>
</protein>
<dbReference type="PIRSF" id="PIRSF000161">
    <property type="entry name" value="DHPR"/>
    <property type="match status" value="1"/>
</dbReference>
<keyword evidence="3 13" id="KW-0028">Amino-acid biosynthesis</keyword>
<evidence type="ECO:0000256" key="12">
    <source>
        <dbReference type="ARBA" id="ARBA00049396"/>
    </source>
</evidence>
<proteinExistence type="inferred from homology"/>
<dbReference type="GO" id="GO:0051287">
    <property type="term" value="F:NAD binding"/>
    <property type="evidence" value="ECO:0007669"/>
    <property type="project" value="UniProtKB-UniRule"/>
</dbReference>
<reference evidence="16" key="1">
    <citation type="submission" date="2022-01" db="EMBL/GenBank/DDBJ databases">
        <title>Complete genome of Methanomicrobium antiquum DSM 21220.</title>
        <authorList>
            <person name="Chen S.-C."/>
            <person name="You Y.-T."/>
            <person name="Zhou Y.-Z."/>
            <person name="Lai M.-C."/>
        </authorList>
    </citation>
    <scope>NUCLEOTIDE SEQUENCE</scope>
    <source>
        <strain evidence="16">DSM 21220</strain>
    </source>
</reference>
<keyword evidence="7 13" id="KW-0520">NAD</keyword>
<dbReference type="EMBL" id="CP091092">
    <property type="protein sequence ID" value="WFN37822.1"/>
    <property type="molecule type" value="Genomic_DNA"/>
</dbReference>
<dbReference type="InterPro" id="IPR036291">
    <property type="entry name" value="NAD(P)-bd_dom_sf"/>
</dbReference>
<dbReference type="HAMAP" id="MF_00102">
    <property type="entry name" value="DapB"/>
    <property type="match status" value="1"/>
</dbReference>
<comment type="subunit">
    <text evidence="13">Homotetramer.</text>
</comment>
<dbReference type="InterPro" id="IPR023940">
    <property type="entry name" value="DHDPR_bac"/>
</dbReference>
<gene>
    <name evidence="13 16" type="primary">dapB</name>
    <name evidence="16" type="ORF">L1994_05415</name>
</gene>
<comment type="function">
    <text evidence="13">Catalyzes the conversion of 4-hydroxy-tetrahydrodipicolinate (HTPA) to tetrahydrodipicolinate.</text>
</comment>
<feature type="binding site" evidence="13">
    <location>
        <position position="34"/>
    </location>
    <ligand>
        <name>NAD(+)</name>
        <dbReference type="ChEBI" id="CHEBI:57540"/>
    </ligand>
</feature>
<evidence type="ECO:0000256" key="11">
    <source>
        <dbReference type="ARBA" id="ARBA00049080"/>
    </source>
</evidence>
<evidence type="ECO:0000256" key="4">
    <source>
        <dbReference type="ARBA" id="ARBA00022857"/>
    </source>
</evidence>
<comment type="catalytic activity">
    <reaction evidence="11 13">
        <text>(S)-2,3,4,5-tetrahydrodipicolinate + NADP(+) + H2O = (2S,4S)-4-hydroxy-2,3,4,5-tetrahydrodipicolinate + NADPH + H(+)</text>
        <dbReference type="Rhea" id="RHEA:35331"/>
        <dbReference type="ChEBI" id="CHEBI:15377"/>
        <dbReference type="ChEBI" id="CHEBI:15378"/>
        <dbReference type="ChEBI" id="CHEBI:16845"/>
        <dbReference type="ChEBI" id="CHEBI:57783"/>
        <dbReference type="ChEBI" id="CHEBI:58349"/>
        <dbReference type="ChEBI" id="CHEBI:67139"/>
        <dbReference type="EC" id="1.17.1.8"/>
    </reaction>
</comment>
<dbReference type="InterPro" id="IPR000846">
    <property type="entry name" value="DapB_N"/>
</dbReference>
<dbReference type="PROSITE" id="PS01298">
    <property type="entry name" value="DAPB"/>
    <property type="match status" value="1"/>
</dbReference>
<feature type="binding site" evidence="13">
    <location>
        <begin position="89"/>
        <end position="91"/>
    </location>
    <ligand>
        <name>NAD(+)</name>
        <dbReference type="ChEBI" id="CHEBI:57540"/>
    </ligand>
</feature>
<dbReference type="Pfam" id="PF05173">
    <property type="entry name" value="DapB_C"/>
    <property type="match status" value="1"/>
</dbReference>
<dbReference type="SUPFAM" id="SSF51735">
    <property type="entry name" value="NAD(P)-binding Rossmann-fold domains"/>
    <property type="match status" value="1"/>
</dbReference>
<evidence type="ECO:0000256" key="13">
    <source>
        <dbReference type="HAMAP-Rule" id="MF_00102"/>
    </source>
</evidence>
<keyword evidence="5 13" id="KW-0220">Diaminopimelate biosynthesis</keyword>
<evidence type="ECO:0000313" key="17">
    <source>
        <dbReference type="Proteomes" id="UP001218895"/>
    </source>
</evidence>
<dbReference type="GO" id="GO:0009089">
    <property type="term" value="P:lysine biosynthetic process via diaminopimelate"/>
    <property type="evidence" value="ECO:0007669"/>
    <property type="project" value="UniProtKB-UniRule"/>
</dbReference>
<feature type="binding site" evidence="13">
    <location>
        <begin position="156"/>
        <end position="157"/>
    </location>
    <ligand>
        <name>(S)-2,3,4,5-tetrahydrodipicolinate</name>
        <dbReference type="ChEBI" id="CHEBI:16845"/>
    </ligand>
</feature>
<dbReference type="SUPFAM" id="SSF55347">
    <property type="entry name" value="Glyceraldehyde-3-phosphate dehydrogenase-like, C-terminal domain"/>
    <property type="match status" value="1"/>
</dbReference>
<comment type="pathway">
    <text evidence="9 13">Amino-acid biosynthesis; L-lysine biosynthesis via DAP pathway; (S)-tetrahydrodipicolinate from L-aspartate: step 4/4.</text>
</comment>